<name>A0ABM4WHF0_COFAR</name>
<dbReference type="Proteomes" id="UP001652660">
    <property type="component" value="Chromosome 2c"/>
</dbReference>
<protein>
    <submittedName>
        <fullName evidence="3">Uncharacterized protein isoform X1</fullName>
    </submittedName>
</protein>
<organism evidence="2 3">
    <name type="scientific">Coffea arabica</name>
    <name type="common">Arabian coffee</name>
    <dbReference type="NCBI Taxonomy" id="13443"/>
    <lineage>
        <taxon>Eukaryota</taxon>
        <taxon>Viridiplantae</taxon>
        <taxon>Streptophyta</taxon>
        <taxon>Embryophyta</taxon>
        <taxon>Tracheophyta</taxon>
        <taxon>Spermatophyta</taxon>
        <taxon>Magnoliopsida</taxon>
        <taxon>eudicotyledons</taxon>
        <taxon>Gunneridae</taxon>
        <taxon>Pentapetalae</taxon>
        <taxon>asterids</taxon>
        <taxon>lamiids</taxon>
        <taxon>Gentianales</taxon>
        <taxon>Rubiaceae</taxon>
        <taxon>Ixoroideae</taxon>
        <taxon>Gardenieae complex</taxon>
        <taxon>Bertiereae - Coffeeae clade</taxon>
        <taxon>Coffeeae</taxon>
        <taxon>Coffea</taxon>
    </lineage>
</organism>
<evidence type="ECO:0000256" key="1">
    <source>
        <dbReference type="SAM" id="Phobius"/>
    </source>
</evidence>
<accession>A0ABM4WHF0</accession>
<keyword evidence="2" id="KW-1185">Reference proteome</keyword>
<dbReference type="SUPFAM" id="SSF50249">
    <property type="entry name" value="Nucleic acid-binding proteins"/>
    <property type="match status" value="2"/>
</dbReference>
<gene>
    <name evidence="3" type="primary">LOC140035186</name>
</gene>
<feature type="transmembrane region" description="Helical" evidence="1">
    <location>
        <begin position="12"/>
        <end position="32"/>
    </location>
</feature>
<feature type="transmembrane region" description="Helical" evidence="1">
    <location>
        <begin position="134"/>
        <end position="162"/>
    </location>
</feature>
<sequence>MLFHFFIRRWILSFGFMASVFYLRFLLFYPAIGVRRITRWILCPFPGISSLLPSNWRYLINAPSFFPRALPEIFSFLPSNWRRITRWILCPFPGISSLLPSNWRYLINAPSFFPRALPEIFSFLPSNWRRITRWILSFGFMASVLYLGFLLFCPAIGGISLMHPRFSHVLYLRFFLFYPAIGGMATAAASTVSFVPELGAIPCEPFDASSAVAAAPKLLRISNVSESTRGWMTLVHVVEADRVKVASHGSISKSFRLFRFGDSQGIKVSAIVYDDNVPCVDGLLLPFRKYYISNAEIRRLAELPPDCFYPFYWVINSDTSIREATDVGLPVLPFYFGLRSYDSLHFVADTNNLINIMGVVVNSLPARDVYVEGILRRERDIIIVDQGKRPIILTLFGDYESIEGRAIENLMHAMPIIIAIRVRVTTKKCLSLSIHPSSIVLVCPDVLEAKLLDAWCTDNISELVRLVFDERAYLDPTVLLPPVRDLTVTTIADVLSCDPFDWGNAWIKGHVEVAWPCARSWHMACPHCYELYDYATTLGTLCLSCGLGIYAFPRAWIRLTVHDDTGYVNVIALGAEAERLIGVSAVYMYASTDDENFALYCRVSRQIKRSKLLLYIKRSTDVIRTETTTRYTVVACYPA</sequence>
<dbReference type="RefSeq" id="XP_071931223.1">
    <property type="nucleotide sequence ID" value="XM_072075122.1"/>
</dbReference>
<keyword evidence="1" id="KW-1133">Transmembrane helix</keyword>
<keyword evidence="1" id="KW-0472">Membrane</keyword>
<evidence type="ECO:0000313" key="2">
    <source>
        <dbReference type="Proteomes" id="UP001652660"/>
    </source>
</evidence>
<proteinExistence type="predicted"/>
<keyword evidence="1" id="KW-0812">Transmembrane</keyword>
<dbReference type="GeneID" id="140035186"/>
<reference evidence="3" key="1">
    <citation type="submission" date="2025-08" db="UniProtKB">
        <authorList>
            <consortium name="RefSeq"/>
        </authorList>
    </citation>
    <scope>IDENTIFICATION</scope>
    <source>
        <tissue evidence="3">Leaves</tissue>
    </source>
</reference>
<evidence type="ECO:0000313" key="3">
    <source>
        <dbReference type="RefSeq" id="XP_071931223.1"/>
    </source>
</evidence>
<dbReference type="InterPro" id="IPR012340">
    <property type="entry name" value="NA-bd_OB-fold"/>
</dbReference>
<dbReference type="Gene3D" id="2.40.50.140">
    <property type="entry name" value="Nucleic acid-binding proteins"/>
    <property type="match status" value="3"/>
</dbReference>